<sequence>MDMRGFFMVSIVLCTLLCYCKSDEQQVELSRDELLEIENQLMRLNKSSIKAIKTQHGDIYDCVGFYEQPAFDHPLLKNHKYDFQMKPSSRPNSMVREDRPPKNVQQVSINSELNGEKCPIGYVPIRRTTKEDLIKAKLFTKSYTSRINSPPTLHHAIVSTRPNPTKKYNGGGTVASFYTLYNVADSQYTFGRMKLQNGLDIIQAGWGVNPSVYGDNKTRIFVYFQAGQLSCFNTVCPGFVLVDPQPLIDMYLRETHPGDIPTWEIPIKIYRDQITGNWWLEMGKDLTQTGYWPSSIFSGGLKDLATYVEWGGETYSPLGQIGPPMGSGLFLKGNSHYDAYCRVMTTIDEAYNQVDVKNTEISSIDIDFYLVRDWGFIKSFNINMRMRGVFIVAIVLCKLLCYCESQEQSAKLSRDEFLEIENQLERLNKSSIKTIKTQHGDIYDCIDFYEQPAFDHPLLKNHKYDFQMRPSSHPNPMVRENKPPKNVKQVSINNGLKGEKCPTGFIPIRRITKEDLIRAKLFTKSYTSRINSPPTFHHALVYTSDPTKKYNGGGTFASFYTLYNVTGSQYTFGRIKLQNGLDIIQAGWGVNPSVYGDNKTRIFIYFQAGELSCFNTVCPGFILVDPQPMIEMTLRETHPGNLPTWELPINIYRDPTTGNWWFQLGENYDNIGYWPSSIFSGGLKDLATYIDWGGETYSPLGQIGPPMGSGLLLKQDTRYDAYCRALTIINEAHIREDAKNTKISSIDIDFYLVKDWGFRRNFGHLMTYGGSGPR</sequence>
<dbReference type="PANTHER" id="PTHR31589:SF223">
    <property type="entry name" value="PROTEIN, PUTATIVE (DUF239)-RELATED"/>
    <property type="match status" value="1"/>
</dbReference>
<evidence type="ECO:0000256" key="1">
    <source>
        <dbReference type="SAM" id="Coils"/>
    </source>
</evidence>
<dbReference type="PROSITE" id="PS52045">
    <property type="entry name" value="NEPROSIN_PEP_CD"/>
    <property type="match status" value="2"/>
</dbReference>
<feature type="signal peptide" evidence="2">
    <location>
        <begin position="1"/>
        <end position="22"/>
    </location>
</feature>
<protein>
    <recommendedName>
        <fullName evidence="3">Neprosin PEP catalytic domain-containing protein</fullName>
    </recommendedName>
</protein>
<keyword evidence="2" id="KW-0732">Signal</keyword>
<feature type="coiled-coil region" evidence="1">
    <location>
        <begin position="20"/>
        <end position="47"/>
    </location>
</feature>
<reference evidence="4 5" key="1">
    <citation type="journal article" date="2020" name="bioRxiv">
        <title>Sequence and annotation of 42 cannabis genomes reveals extensive copy number variation in cannabinoid synthesis and pathogen resistance genes.</title>
        <authorList>
            <person name="Mckernan K.J."/>
            <person name="Helbert Y."/>
            <person name="Kane L.T."/>
            <person name="Ebling H."/>
            <person name="Zhang L."/>
            <person name="Liu B."/>
            <person name="Eaton Z."/>
            <person name="Mclaughlin S."/>
            <person name="Kingan S."/>
            <person name="Baybayan P."/>
            <person name="Concepcion G."/>
            <person name="Jordan M."/>
            <person name="Riva A."/>
            <person name="Barbazuk W."/>
            <person name="Harkins T."/>
        </authorList>
    </citation>
    <scope>NUCLEOTIDE SEQUENCE [LARGE SCALE GENOMIC DNA]</scope>
    <source>
        <strain evidence="5">cv. Jamaican Lion 4</strain>
        <tissue evidence="4">Leaf</tissue>
    </source>
</reference>
<dbReference type="InterPro" id="IPR053168">
    <property type="entry name" value="Glutamic_endopeptidase"/>
</dbReference>
<dbReference type="EMBL" id="JAATIQ010000072">
    <property type="protein sequence ID" value="KAF4388772.1"/>
    <property type="molecule type" value="Genomic_DNA"/>
</dbReference>
<proteinExistence type="predicted"/>
<evidence type="ECO:0000313" key="5">
    <source>
        <dbReference type="Proteomes" id="UP000583929"/>
    </source>
</evidence>
<dbReference type="Pfam" id="PF14365">
    <property type="entry name" value="Neprosin_AP"/>
    <property type="match status" value="2"/>
</dbReference>
<dbReference type="AlphaFoldDB" id="A0A7J6H0M5"/>
<dbReference type="InterPro" id="IPR004314">
    <property type="entry name" value="Neprosin"/>
</dbReference>
<organism evidence="4 5">
    <name type="scientific">Cannabis sativa</name>
    <name type="common">Hemp</name>
    <name type="synonym">Marijuana</name>
    <dbReference type="NCBI Taxonomy" id="3483"/>
    <lineage>
        <taxon>Eukaryota</taxon>
        <taxon>Viridiplantae</taxon>
        <taxon>Streptophyta</taxon>
        <taxon>Embryophyta</taxon>
        <taxon>Tracheophyta</taxon>
        <taxon>Spermatophyta</taxon>
        <taxon>Magnoliopsida</taxon>
        <taxon>eudicotyledons</taxon>
        <taxon>Gunneridae</taxon>
        <taxon>Pentapetalae</taxon>
        <taxon>rosids</taxon>
        <taxon>fabids</taxon>
        <taxon>Rosales</taxon>
        <taxon>Cannabaceae</taxon>
        <taxon>Cannabis</taxon>
    </lineage>
</organism>
<dbReference type="InterPro" id="IPR025521">
    <property type="entry name" value="Neprosin_propep"/>
</dbReference>
<gene>
    <name evidence="4" type="ORF">G4B88_019049</name>
</gene>
<feature type="chain" id="PRO_5029804514" description="Neprosin PEP catalytic domain-containing protein" evidence="2">
    <location>
        <begin position="23"/>
        <end position="774"/>
    </location>
</feature>
<dbReference type="Gene3D" id="3.90.1320.10">
    <property type="entry name" value="Outer-capsid protein sigma 3, large lobe"/>
    <property type="match status" value="2"/>
</dbReference>
<dbReference type="PANTHER" id="PTHR31589">
    <property type="entry name" value="PROTEIN, PUTATIVE (DUF239)-RELATED-RELATED"/>
    <property type="match status" value="1"/>
</dbReference>
<evidence type="ECO:0000313" key="4">
    <source>
        <dbReference type="EMBL" id="KAF4388772.1"/>
    </source>
</evidence>
<keyword evidence="1" id="KW-0175">Coiled coil</keyword>
<comment type="caution">
    <text evidence="4">The sequence shown here is derived from an EMBL/GenBank/DDBJ whole genome shotgun (WGS) entry which is preliminary data.</text>
</comment>
<evidence type="ECO:0000256" key="2">
    <source>
        <dbReference type="SAM" id="SignalP"/>
    </source>
</evidence>
<accession>A0A7J6H0M5</accession>
<evidence type="ECO:0000259" key="3">
    <source>
        <dbReference type="PROSITE" id="PS52045"/>
    </source>
</evidence>
<dbReference type="Pfam" id="PF03080">
    <property type="entry name" value="Neprosin"/>
    <property type="match status" value="2"/>
</dbReference>
<feature type="domain" description="Neprosin PEP catalytic" evidence="3">
    <location>
        <begin position="148"/>
        <end position="398"/>
    </location>
</feature>
<keyword evidence="5" id="KW-1185">Reference proteome</keyword>
<feature type="domain" description="Neprosin PEP catalytic" evidence="3">
    <location>
        <begin position="531"/>
        <end position="774"/>
    </location>
</feature>
<name>A0A7J6H0M5_CANSA</name>
<dbReference type="Proteomes" id="UP000583929">
    <property type="component" value="Unassembled WGS sequence"/>
</dbReference>